<feature type="binding site" evidence="6">
    <location>
        <position position="87"/>
    </location>
    <ligand>
        <name>Zn(2+)</name>
        <dbReference type="ChEBI" id="CHEBI:29105"/>
        <label>1</label>
    </ligand>
</feature>
<dbReference type="AlphaFoldDB" id="A0AAE1WJU5"/>
<feature type="binding site" evidence="6">
    <location>
        <position position="99"/>
    </location>
    <ligand>
        <name>Ca(2+)</name>
        <dbReference type="ChEBI" id="CHEBI:29108"/>
        <label>3</label>
    </ligand>
</feature>
<feature type="binding site" evidence="6">
    <location>
        <position position="70"/>
    </location>
    <ligand>
        <name>Zn(2+)</name>
        <dbReference type="ChEBI" id="CHEBI:29105"/>
        <label>1</label>
    </ligand>
</feature>
<dbReference type="PRINTS" id="PR00138">
    <property type="entry name" value="MATRIXIN"/>
</dbReference>
<feature type="domain" description="Peptidase metallopeptidase" evidence="7">
    <location>
        <begin position="10"/>
        <end position="165"/>
    </location>
</feature>
<dbReference type="GO" id="GO:0031012">
    <property type="term" value="C:extracellular matrix"/>
    <property type="evidence" value="ECO:0007669"/>
    <property type="project" value="InterPro"/>
</dbReference>
<dbReference type="InterPro" id="IPR021190">
    <property type="entry name" value="Pept_M10A"/>
</dbReference>
<dbReference type="Proteomes" id="UP001289374">
    <property type="component" value="Unassembled WGS sequence"/>
</dbReference>
<dbReference type="InterPro" id="IPR006026">
    <property type="entry name" value="Peptidase_Metallo"/>
</dbReference>
<sequence length="166" mass="18927">MISRYTFIPGRPRWRKTRLKYAFNRNVKEEAIPPLERAMKEWTFVTFFKFIRVKSIARADIRFSFMRGDHGDGLPFDGPEPKGGLAHSFPAPDGRVHFDAAQKWSAHGEEDGIDIQTVGLHELGHVLGLGHSSVHEAVMYPVISPGERKSLHEDDIRGIKALYKFK</sequence>
<feature type="binding site" evidence="6">
    <location>
        <position position="131"/>
    </location>
    <ligand>
        <name>Zn(2+)</name>
        <dbReference type="ChEBI" id="CHEBI:29105"/>
        <label>2</label>
        <note>catalytic</note>
    </ligand>
</feature>
<comment type="cofactor">
    <cofactor evidence="6">
        <name>Zn(2+)</name>
        <dbReference type="ChEBI" id="CHEBI:29105"/>
    </cofactor>
    <text evidence="6">Binds 2 Zn(2+) ions per subunit.</text>
</comment>
<feature type="active site" evidence="5">
    <location>
        <position position="122"/>
    </location>
</feature>
<evidence type="ECO:0000313" key="8">
    <source>
        <dbReference type="EMBL" id="KAK4394606.1"/>
    </source>
</evidence>
<keyword evidence="3" id="KW-0378">Hydrolase</keyword>
<feature type="binding site" evidence="6">
    <location>
        <position position="125"/>
    </location>
    <ligand>
        <name>Zn(2+)</name>
        <dbReference type="ChEBI" id="CHEBI:29105"/>
        <label>2</label>
        <note>catalytic</note>
    </ligand>
</feature>
<comment type="cofactor">
    <cofactor evidence="6">
        <name>Ca(2+)</name>
        <dbReference type="ChEBI" id="CHEBI:29108"/>
    </cofactor>
    <text evidence="6">Can bind about 5 Ca(2+) ions per subunit.</text>
</comment>
<keyword evidence="1" id="KW-0645">Protease</keyword>
<evidence type="ECO:0000256" key="3">
    <source>
        <dbReference type="ARBA" id="ARBA00022801"/>
    </source>
</evidence>
<dbReference type="InterPro" id="IPR001818">
    <property type="entry name" value="Pept_M10_metallopeptidase"/>
</dbReference>
<dbReference type="GO" id="GO:0008270">
    <property type="term" value="F:zinc ion binding"/>
    <property type="evidence" value="ECO:0007669"/>
    <property type="project" value="InterPro"/>
</dbReference>
<keyword evidence="9" id="KW-1185">Reference proteome</keyword>
<evidence type="ECO:0000313" key="9">
    <source>
        <dbReference type="Proteomes" id="UP001289374"/>
    </source>
</evidence>
<keyword evidence="6" id="KW-0106">Calcium</keyword>
<dbReference type="Gene3D" id="3.40.390.10">
    <property type="entry name" value="Collagenase (Catalytic Domain)"/>
    <property type="match status" value="1"/>
</dbReference>
<evidence type="ECO:0000259" key="7">
    <source>
        <dbReference type="SMART" id="SM00235"/>
    </source>
</evidence>
<dbReference type="SUPFAM" id="SSF55486">
    <property type="entry name" value="Metalloproteases ('zincins'), catalytic domain"/>
    <property type="match status" value="1"/>
</dbReference>
<dbReference type="GO" id="GO:0006508">
    <property type="term" value="P:proteolysis"/>
    <property type="evidence" value="ECO:0007669"/>
    <property type="project" value="UniProtKB-KW"/>
</dbReference>
<name>A0AAE1WJU5_9LAMI</name>
<evidence type="ECO:0000256" key="5">
    <source>
        <dbReference type="PIRSR" id="PIRSR621190-1"/>
    </source>
</evidence>
<feature type="binding site" evidence="6">
    <location>
        <position position="139"/>
    </location>
    <ligand>
        <name>Zn(2+)</name>
        <dbReference type="ChEBI" id="CHEBI:29105"/>
        <label>2</label>
        <note>catalytic</note>
    </ligand>
</feature>
<dbReference type="GO" id="GO:0030574">
    <property type="term" value="P:collagen catabolic process"/>
    <property type="evidence" value="ECO:0007669"/>
    <property type="project" value="TreeGrafter"/>
</dbReference>
<dbReference type="EMBL" id="JACGWL010000009">
    <property type="protein sequence ID" value="KAK4394606.1"/>
    <property type="molecule type" value="Genomic_DNA"/>
</dbReference>
<keyword evidence="2 6" id="KW-0479">Metal-binding</keyword>
<dbReference type="GO" id="GO:0004222">
    <property type="term" value="F:metalloendopeptidase activity"/>
    <property type="evidence" value="ECO:0007669"/>
    <property type="project" value="InterPro"/>
</dbReference>
<feature type="binding site" evidence="6">
    <location>
        <position position="121"/>
    </location>
    <ligand>
        <name>Zn(2+)</name>
        <dbReference type="ChEBI" id="CHEBI:29105"/>
        <label>2</label>
        <note>catalytic</note>
    </ligand>
</feature>
<dbReference type="SMART" id="SM00235">
    <property type="entry name" value="ZnMc"/>
    <property type="match status" value="1"/>
</dbReference>
<dbReference type="CDD" id="cd04278">
    <property type="entry name" value="ZnMc_MMP"/>
    <property type="match status" value="1"/>
</dbReference>
<accession>A0AAE1WJU5</accession>
<dbReference type="InterPro" id="IPR024079">
    <property type="entry name" value="MetalloPept_cat_dom_sf"/>
</dbReference>
<proteinExistence type="predicted"/>
<dbReference type="GO" id="GO:0030198">
    <property type="term" value="P:extracellular matrix organization"/>
    <property type="evidence" value="ECO:0007669"/>
    <property type="project" value="TreeGrafter"/>
</dbReference>
<dbReference type="InterPro" id="IPR033739">
    <property type="entry name" value="M10A_MMP"/>
</dbReference>
<gene>
    <name evidence="8" type="ORF">Sango_1614900</name>
</gene>
<organism evidence="8 9">
    <name type="scientific">Sesamum angolense</name>
    <dbReference type="NCBI Taxonomy" id="2727404"/>
    <lineage>
        <taxon>Eukaryota</taxon>
        <taxon>Viridiplantae</taxon>
        <taxon>Streptophyta</taxon>
        <taxon>Embryophyta</taxon>
        <taxon>Tracheophyta</taxon>
        <taxon>Spermatophyta</taxon>
        <taxon>Magnoliopsida</taxon>
        <taxon>eudicotyledons</taxon>
        <taxon>Gunneridae</taxon>
        <taxon>Pentapetalae</taxon>
        <taxon>asterids</taxon>
        <taxon>lamiids</taxon>
        <taxon>Lamiales</taxon>
        <taxon>Pedaliaceae</taxon>
        <taxon>Sesamum</taxon>
    </lineage>
</organism>
<feature type="binding site" evidence="6">
    <location>
        <position position="60"/>
    </location>
    <ligand>
        <name>Ca(2+)</name>
        <dbReference type="ChEBI" id="CHEBI:29108"/>
        <label>2</label>
    </ligand>
</feature>
<reference evidence="8" key="1">
    <citation type="submission" date="2020-06" db="EMBL/GenBank/DDBJ databases">
        <authorList>
            <person name="Li T."/>
            <person name="Hu X."/>
            <person name="Zhang T."/>
            <person name="Song X."/>
            <person name="Zhang H."/>
            <person name="Dai N."/>
            <person name="Sheng W."/>
            <person name="Hou X."/>
            <person name="Wei L."/>
        </authorList>
    </citation>
    <scope>NUCLEOTIDE SEQUENCE</scope>
    <source>
        <strain evidence="8">K16</strain>
        <tissue evidence="8">Leaf</tissue>
    </source>
</reference>
<feature type="binding site" evidence="6">
    <location>
        <position position="78"/>
    </location>
    <ligand>
        <name>Ca(2+)</name>
        <dbReference type="ChEBI" id="CHEBI:29108"/>
        <label>3</label>
    </ligand>
</feature>
<reference evidence="8" key="2">
    <citation type="journal article" date="2024" name="Plant">
        <title>Genomic evolution and insights into agronomic trait innovations of Sesamum species.</title>
        <authorList>
            <person name="Miao H."/>
            <person name="Wang L."/>
            <person name="Qu L."/>
            <person name="Liu H."/>
            <person name="Sun Y."/>
            <person name="Le M."/>
            <person name="Wang Q."/>
            <person name="Wei S."/>
            <person name="Zheng Y."/>
            <person name="Lin W."/>
            <person name="Duan Y."/>
            <person name="Cao H."/>
            <person name="Xiong S."/>
            <person name="Wang X."/>
            <person name="Wei L."/>
            <person name="Li C."/>
            <person name="Ma Q."/>
            <person name="Ju M."/>
            <person name="Zhao R."/>
            <person name="Li G."/>
            <person name="Mu C."/>
            <person name="Tian Q."/>
            <person name="Mei H."/>
            <person name="Zhang T."/>
            <person name="Gao T."/>
            <person name="Zhang H."/>
        </authorList>
    </citation>
    <scope>NUCLEOTIDE SEQUENCE</scope>
    <source>
        <strain evidence="8">K16</strain>
    </source>
</reference>
<dbReference type="PANTHER" id="PTHR10201:SF213">
    <property type="entry name" value="METALLOENDOPROTEINASE 2-MMP-LIKE"/>
    <property type="match status" value="1"/>
</dbReference>
<evidence type="ECO:0000256" key="2">
    <source>
        <dbReference type="ARBA" id="ARBA00022723"/>
    </source>
</evidence>
<evidence type="ECO:0000256" key="4">
    <source>
        <dbReference type="ARBA" id="ARBA00022833"/>
    </source>
</evidence>
<feature type="binding site" evidence="6">
    <location>
        <position position="72"/>
    </location>
    <ligand>
        <name>Zn(2+)</name>
        <dbReference type="ChEBI" id="CHEBI:29105"/>
        <label>1</label>
    </ligand>
</feature>
<keyword evidence="4 6" id="KW-0862">Zinc</keyword>
<comment type="caution">
    <text evidence="8">The sequence shown here is derived from an EMBL/GenBank/DDBJ whole genome shotgun (WGS) entry which is preliminary data.</text>
</comment>
<evidence type="ECO:0000256" key="1">
    <source>
        <dbReference type="ARBA" id="ARBA00022670"/>
    </source>
</evidence>
<feature type="binding site" evidence="6">
    <location>
        <position position="77"/>
    </location>
    <ligand>
        <name>Ca(2+)</name>
        <dbReference type="ChEBI" id="CHEBI:29108"/>
        <label>3</label>
    </ligand>
</feature>
<protein>
    <submittedName>
        <fullName evidence="8">Metalloendoproteinase 2-MMP</fullName>
    </submittedName>
</protein>
<feature type="binding site" evidence="6">
    <location>
        <position position="97"/>
    </location>
    <ligand>
        <name>Zn(2+)</name>
        <dbReference type="ChEBI" id="CHEBI:29105"/>
        <label>1</label>
    </ligand>
</feature>
<dbReference type="Pfam" id="PF00413">
    <property type="entry name" value="Peptidase_M10"/>
    <property type="match status" value="1"/>
</dbReference>
<evidence type="ECO:0000256" key="6">
    <source>
        <dbReference type="PIRSR" id="PIRSR621190-2"/>
    </source>
</evidence>
<dbReference type="PANTHER" id="PTHR10201">
    <property type="entry name" value="MATRIX METALLOPROTEINASE"/>
    <property type="match status" value="1"/>
</dbReference>